<dbReference type="SUPFAM" id="SSF55729">
    <property type="entry name" value="Acyl-CoA N-acyltransferases (Nat)"/>
    <property type="match status" value="1"/>
</dbReference>
<organism evidence="2 3">
    <name type="scientific">Paraburkholderia podalyriae</name>
    <dbReference type="NCBI Taxonomy" id="1938811"/>
    <lineage>
        <taxon>Bacteria</taxon>
        <taxon>Pseudomonadati</taxon>
        <taxon>Pseudomonadota</taxon>
        <taxon>Betaproteobacteria</taxon>
        <taxon>Burkholderiales</taxon>
        <taxon>Burkholderiaceae</taxon>
        <taxon>Paraburkholderia</taxon>
    </lineage>
</organism>
<dbReference type="InterPro" id="IPR000182">
    <property type="entry name" value="GNAT_dom"/>
</dbReference>
<comment type="caution">
    <text evidence="2">The sequence shown here is derived from an EMBL/GenBank/DDBJ whole genome shotgun (WGS) entry which is preliminary data.</text>
</comment>
<keyword evidence="3" id="KW-1185">Reference proteome</keyword>
<dbReference type="Gene3D" id="3.40.630.30">
    <property type="match status" value="1"/>
</dbReference>
<accession>A0ABR7PQK5</accession>
<dbReference type="EMBL" id="VZQQ01000014">
    <property type="protein sequence ID" value="MBC8748574.1"/>
    <property type="molecule type" value="Genomic_DNA"/>
</dbReference>
<evidence type="ECO:0000313" key="3">
    <source>
        <dbReference type="Proteomes" id="UP000736373"/>
    </source>
</evidence>
<dbReference type="Pfam" id="PF13673">
    <property type="entry name" value="Acetyltransf_10"/>
    <property type="match status" value="1"/>
</dbReference>
<dbReference type="InterPro" id="IPR052523">
    <property type="entry name" value="Trichothecene_AcTrans"/>
</dbReference>
<feature type="domain" description="N-acetyltransferase" evidence="1">
    <location>
        <begin position="37"/>
        <end position="204"/>
    </location>
</feature>
<gene>
    <name evidence="2" type="ORF">F6X42_18785</name>
</gene>
<evidence type="ECO:0000259" key="1">
    <source>
        <dbReference type="PROSITE" id="PS51186"/>
    </source>
</evidence>
<dbReference type="PROSITE" id="PS51186">
    <property type="entry name" value="GNAT"/>
    <property type="match status" value="1"/>
</dbReference>
<protein>
    <submittedName>
        <fullName evidence="2">GNAT family N-acetyltransferase</fullName>
    </submittedName>
</protein>
<reference evidence="2 3" key="1">
    <citation type="submission" date="2019-09" db="EMBL/GenBank/DDBJ databases">
        <title>Paraburkholderia podalyriae sp. nov., A South African Podalyria-associated rhizobium.</title>
        <authorList>
            <person name="Mavima L."/>
            <person name="Beukes C.W."/>
            <person name="Palmer M."/>
            <person name="De Meyer S.E."/>
            <person name="James E.K."/>
            <person name="Maluk M."/>
            <person name="Avontuur J.R."/>
            <person name="Chan W.Y."/>
            <person name="Venter S.N."/>
            <person name="Steenkamp E.T."/>
        </authorList>
    </citation>
    <scope>NUCLEOTIDE SEQUENCE [LARGE SCALE GENOMIC DNA]</scope>
    <source>
        <strain evidence="2 3">WC7.3b</strain>
    </source>
</reference>
<sequence length="209" mass="23487">MKNVGLVMETIRNPGSSDREILAGMLARAFIRDPLALHVFPEDMVRQRRLIAVYRLYLRVFLRSGIVVTNNEQSAAALWLPPGRYPLSLAAHLRLLPRMAMATGLTALPKALHVLGHLEQMHPPGRRFWYLGVLGVEPYKQRTGLGSALLKTGLRVCDEEGTGAYLETAEPSNLPFYSAYGFKVLGTSELRNGPRVWSMWREARDTRDC</sequence>
<dbReference type="PANTHER" id="PTHR42791">
    <property type="entry name" value="GNAT FAMILY ACETYLTRANSFERASE"/>
    <property type="match status" value="1"/>
</dbReference>
<dbReference type="InterPro" id="IPR016181">
    <property type="entry name" value="Acyl_CoA_acyltransferase"/>
</dbReference>
<dbReference type="PANTHER" id="PTHR42791:SF1">
    <property type="entry name" value="N-ACETYLTRANSFERASE DOMAIN-CONTAINING PROTEIN"/>
    <property type="match status" value="1"/>
</dbReference>
<dbReference type="CDD" id="cd04301">
    <property type="entry name" value="NAT_SF"/>
    <property type="match status" value="1"/>
</dbReference>
<dbReference type="Proteomes" id="UP000736373">
    <property type="component" value="Unassembled WGS sequence"/>
</dbReference>
<name>A0ABR7PQK5_9BURK</name>
<proteinExistence type="predicted"/>
<evidence type="ECO:0000313" key="2">
    <source>
        <dbReference type="EMBL" id="MBC8748574.1"/>
    </source>
</evidence>
<dbReference type="RefSeq" id="WP_187635624.1">
    <property type="nucleotide sequence ID" value="NZ_VZQQ01000014.1"/>
</dbReference>